<dbReference type="EMBL" id="BMKI01000019">
    <property type="protein sequence ID" value="GGD04841.1"/>
    <property type="molecule type" value="Genomic_DNA"/>
</dbReference>
<proteinExistence type="predicted"/>
<protein>
    <submittedName>
        <fullName evidence="1">Uncharacterized protein</fullName>
    </submittedName>
</protein>
<reference evidence="2" key="1">
    <citation type="journal article" date="2019" name="Int. J. Syst. Evol. Microbiol.">
        <title>The Global Catalogue of Microorganisms (GCM) 10K type strain sequencing project: providing services to taxonomists for standard genome sequencing and annotation.</title>
        <authorList>
            <consortium name="The Broad Institute Genomics Platform"/>
            <consortium name="The Broad Institute Genome Sequencing Center for Infectious Disease"/>
            <person name="Wu L."/>
            <person name="Ma J."/>
        </authorList>
    </citation>
    <scope>NUCLEOTIDE SEQUENCE [LARGE SCALE GENOMIC DNA]</scope>
    <source>
        <strain evidence="2">CGMCC 1.15942</strain>
    </source>
</reference>
<keyword evidence="2" id="KW-1185">Reference proteome</keyword>
<evidence type="ECO:0000313" key="1">
    <source>
        <dbReference type="EMBL" id="GGD04841.1"/>
    </source>
</evidence>
<name>A0ABQ1PW21_9ENTE</name>
<evidence type="ECO:0000313" key="2">
    <source>
        <dbReference type="Proteomes" id="UP000630615"/>
    </source>
</evidence>
<comment type="caution">
    <text evidence="1">The sequence shown here is derived from an EMBL/GenBank/DDBJ whole genome shotgun (WGS) entry which is preliminary data.</text>
</comment>
<sequence length="65" mass="7482">MLKFLILVNINVNIILVNKFSDQKDNKNYIDLNTLSAKKVNKSKLVSLISLCKDFNIQVKKSQRS</sequence>
<organism evidence="1 2">
    <name type="scientific">Enterococcus wangshanyuanii</name>
    <dbReference type="NCBI Taxonomy" id="2005703"/>
    <lineage>
        <taxon>Bacteria</taxon>
        <taxon>Bacillati</taxon>
        <taxon>Bacillota</taxon>
        <taxon>Bacilli</taxon>
        <taxon>Lactobacillales</taxon>
        <taxon>Enterococcaceae</taxon>
        <taxon>Enterococcus</taxon>
    </lineage>
</organism>
<dbReference type="Proteomes" id="UP000630615">
    <property type="component" value="Unassembled WGS sequence"/>
</dbReference>
<accession>A0ABQ1PW21</accession>
<gene>
    <name evidence="1" type="ORF">GCM10011573_37920</name>
</gene>